<evidence type="ECO:0000313" key="3">
    <source>
        <dbReference type="EMBL" id="KAF3034931.1"/>
    </source>
</evidence>
<keyword evidence="2" id="KW-0732">Signal</keyword>
<evidence type="ECO:0000313" key="4">
    <source>
        <dbReference type="Proteomes" id="UP000758155"/>
    </source>
</evidence>
<evidence type="ECO:0000256" key="2">
    <source>
        <dbReference type="SAM" id="SignalP"/>
    </source>
</evidence>
<accession>A0A9P4WKJ5</accession>
<name>A0A9P4WKJ5_9PLEO</name>
<evidence type="ECO:0000256" key="1">
    <source>
        <dbReference type="SAM" id="MobiDB-lite"/>
    </source>
</evidence>
<dbReference type="EMBL" id="SWKV01000063">
    <property type="protein sequence ID" value="KAF3034931.1"/>
    <property type="molecule type" value="Genomic_DNA"/>
</dbReference>
<organism evidence="3 4">
    <name type="scientific">Didymella heteroderae</name>
    <dbReference type="NCBI Taxonomy" id="1769908"/>
    <lineage>
        <taxon>Eukaryota</taxon>
        <taxon>Fungi</taxon>
        <taxon>Dikarya</taxon>
        <taxon>Ascomycota</taxon>
        <taxon>Pezizomycotina</taxon>
        <taxon>Dothideomycetes</taxon>
        <taxon>Pleosporomycetidae</taxon>
        <taxon>Pleosporales</taxon>
        <taxon>Pleosporineae</taxon>
        <taxon>Didymellaceae</taxon>
        <taxon>Didymella</taxon>
    </lineage>
</organism>
<dbReference type="AlphaFoldDB" id="A0A9P4WKJ5"/>
<sequence>MAVSGVLRILTLAGTVSAFMNRDADAKAQPNTTAETAAATTVTTTWRPKVHGESSAYEWETSMAGSDSRVRVDATVSDFDLTTPTIIQSQESTASATPIDIGTIIQTLITTTSRAWAIPTVHYEDTASGWDEPTSTVHHESSATDFGGTTSEAAHWESSATGWEQTGHRDLSPQTSRYKTVEVTDDPWTKNLQPSRTAAPAQVTNVPSKTITDYPPPPVITHDGVAVRPVAVTRETTVTLPDGLVTTTGHVEFQVAIGSSTLSVGSPITIDNVVFDVTIDVAGSTVLHAGDLTTTLPKPTAGEVRTVADEKPERLSIATSVFSGTTKYILAGQTLAPGQPVTIGGTPISITTSGGQMVLFVGDKSTTLPAAGDMQALTEWATISSTSAGPRGTATNTQPASAVPTTRNSGSSAARRLDAALTYFLMSITMFAFTL</sequence>
<gene>
    <name evidence="3" type="primary">MUC22_1</name>
    <name evidence="3" type="ORF">E8E12_006949</name>
</gene>
<dbReference type="OrthoDB" id="3944128at2759"/>
<feature type="region of interest" description="Disordered" evidence="1">
    <location>
        <begin position="385"/>
        <end position="411"/>
    </location>
</feature>
<dbReference type="Proteomes" id="UP000758155">
    <property type="component" value="Unassembled WGS sequence"/>
</dbReference>
<protein>
    <submittedName>
        <fullName evidence="3">Mucin 17, cell surface associated</fullName>
    </submittedName>
</protein>
<reference evidence="3" key="1">
    <citation type="submission" date="2019-04" db="EMBL/GenBank/DDBJ databases">
        <title>Sequencing of skin fungus with MAO and IRED activity.</title>
        <authorList>
            <person name="Marsaioli A.J."/>
            <person name="Bonatto J.M.C."/>
            <person name="Reis Junior O."/>
        </authorList>
    </citation>
    <scope>NUCLEOTIDE SEQUENCE</scope>
    <source>
        <strain evidence="3">28M1</strain>
    </source>
</reference>
<feature type="chain" id="PRO_5040508209" evidence="2">
    <location>
        <begin position="19"/>
        <end position="435"/>
    </location>
</feature>
<keyword evidence="4" id="KW-1185">Reference proteome</keyword>
<comment type="caution">
    <text evidence="3">The sequence shown here is derived from an EMBL/GenBank/DDBJ whole genome shotgun (WGS) entry which is preliminary data.</text>
</comment>
<proteinExistence type="predicted"/>
<feature type="signal peptide" evidence="2">
    <location>
        <begin position="1"/>
        <end position="18"/>
    </location>
</feature>